<proteinExistence type="predicted"/>
<organism evidence="2 3">
    <name type="scientific">Helicobacter enhydrae</name>
    <dbReference type="NCBI Taxonomy" id="222136"/>
    <lineage>
        <taxon>Bacteria</taxon>
        <taxon>Pseudomonadati</taxon>
        <taxon>Campylobacterota</taxon>
        <taxon>Epsilonproteobacteria</taxon>
        <taxon>Campylobacterales</taxon>
        <taxon>Helicobacteraceae</taxon>
        <taxon>Helicobacter</taxon>
    </lineage>
</organism>
<evidence type="ECO:0000313" key="2">
    <source>
        <dbReference type="EMBL" id="ANV97799.1"/>
    </source>
</evidence>
<dbReference type="InterPro" id="IPR024370">
    <property type="entry name" value="PBP_domain"/>
</dbReference>
<evidence type="ECO:0000259" key="1">
    <source>
        <dbReference type="Pfam" id="PF12849"/>
    </source>
</evidence>
<dbReference type="Proteomes" id="UP000092884">
    <property type="component" value="Chromosome"/>
</dbReference>
<dbReference type="PANTHER" id="PTHR37945">
    <property type="entry name" value="EXTRACELLULAR TUNGSTATE BINDING PROTEIN"/>
    <property type="match status" value="1"/>
</dbReference>
<feature type="domain" description="PBP" evidence="1">
    <location>
        <begin position="23"/>
        <end position="247"/>
    </location>
</feature>
<dbReference type="OrthoDB" id="186379at2"/>
<reference evidence="3" key="1">
    <citation type="submission" date="2016-07" db="EMBL/GenBank/DDBJ databases">
        <authorList>
            <person name="Florea S."/>
            <person name="Webb J.S."/>
            <person name="Jaromczyk J."/>
            <person name="Schardl C.L."/>
        </authorList>
    </citation>
    <scope>NUCLEOTIDE SEQUENCE [LARGE SCALE GENOMIC DNA]</scope>
    <source>
        <strain evidence="3">MIT 01-6242</strain>
    </source>
</reference>
<dbReference type="STRING" id="222136.BBW65_02815"/>
<accession>A0A1B1U4X2</accession>
<dbReference type="Pfam" id="PF12849">
    <property type="entry name" value="PBP_like_2"/>
    <property type="match status" value="1"/>
</dbReference>
<dbReference type="Gene3D" id="3.40.190.10">
    <property type="entry name" value="Periplasmic binding protein-like II"/>
    <property type="match status" value="2"/>
</dbReference>
<evidence type="ECO:0000313" key="3">
    <source>
        <dbReference type="Proteomes" id="UP000092884"/>
    </source>
</evidence>
<protein>
    <submittedName>
        <fullName evidence="2">Tungsten ABC transporter substrate-binding protein</fullName>
    </submittedName>
</protein>
<dbReference type="InterPro" id="IPR052738">
    <property type="entry name" value="ABC-Tungstate_binding"/>
</dbReference>
<keyword evidence="3" id="KW-1185">Reference proteome</keyword>
<gene>
    <name evidence="2" type="ORF">BBW65_02815</name>
</gene>
<dbReference type="RefSeq" id="WP_066339412.1">
    <property type="nucleotide sequence ID" value="NZ_CP016503.1"/>
</dbReference>
<dbReference type="AlphaFoldDB" id="A0A1B1U4X2"/>
<dbReference type="KEGG" id="het:BBW65_02815"/>
<name>A0A1B1U4X2_9HELI</name>
<sequence length="268" mass="29714">MAKFLSIALGFVVFVFGGEPLKMATTTSTDNTGLLDVLAPKFQKATGIELQWVSVGTGNALKLGQNCDVSVLLVHSPKVEEQYVADGYGVDRKAVMYNDFVIIGEEAYLKDLKGKTIQEAFAWIKQHKIPFVSRGDKSGTHNKEVAIWKKVNGSAPSREDSWYQESGQGMLATINIANQKKAITLSDRGTFIKYRTSLKGQKGLVILVEGDDVLKNFYSVMAVNPKRCPKVDYQGAIKFIDWITGKEGQKAIKDFRLQNQQLFIPNAK</sequence>
<dbReference type="SUPFAM" id="SSF53850">
    <property type="entry name" value="Periplasmic binding protein-like II"/>
    <property type="match status" value="1"/>
</dbReference>
<dbReference type="EMBL" id="CP016503">
    <property type="protein sequence ID" value="ANV97799.1"/>
    <property type="molecule type" value="Genomic_DNA"/>
</dbReference>
<dbReference type="PANTHER" id="PTHR37945:SF1">
    <property type="entry name" value="EXTRACELLULAR TUNGSTATE BINDING PROTEIN"/>
    <property type="match status" value="1"/>
</dbReference>